<accession>A0A4D6LFJ6</accession>
<dbReference type="AlphaFoldDB" id="A0A4D6LFJ6"/>
<sequence length="133" mass="14701">MIIARVEEQHTSKDYPHYFDVSVVEDPSSGKEVLALELVLGRKELFGSDDLEKRARNLGITGDKRGNKKSITTKTHCNGVGGRSRIRESTRNTDGCFFNGVSLFSGDDACVIVVLSSLIINLVHSSIWNRICC</sequence>
<reference evidence="1 2" key="1">
    <citation type="submission" date="2019-04" db="EMBL/GenBank/DDBJ databases">
        <title>An improved genome assembly and genetic linkage map for asparagus bean, Vigna unguiculata ssp. sesquipedialis.</title>
        <authorList>
            <person name="Xia Q."/>
            <person name="Zhang R."/>
            <person name="Dong Y."/>
        </authorList>
    </citation>
    <scope>NUCLEOTIDE SEQUENCE [LARGE SCALE GENOMIC DNA]</scope>
    <source>
        <tissue evidence="1">Leaf</tissue>
    </source>
</reference>
<keyword evidence="2" id="KW-1185">Reference proteome</keyword>
<dbReference type="EMBL" id="CP039347">
    <property type="protein sequence ID" value="QCD87381.1"/>
    <property type="molecule type" value="Genomic_DNA"/>
</dbReference>
<proteinExistence type="predicted"/>
<gene>
    <name evidence="1" type="ORF">DEO72_LG3g1915</name>
</gene>
<protein>
    <submittedName>
        <fullName evidence="1">Uncharacterized protein</fullName>
    </submittedName>
</protein>
<dbReference type="Proteomes" id="UP000501690">
    <property type="component" value="Linkage Group LG3"/>
</dbReference>
<evidence type="ECO:0000313" key="2">
    <source>
        <dbReference type="Proteomes" id="UP000501690"/>
    </source>
</evidence>
<organism evidence="1 2">
    <name type="scientific">Vigna unguiculata</name>
    <name type="common">Cowpea</name>
    <dbReference type="NCBI Taxonomy" id="3917"/>
    <lineage>
        <taxon>Eukaryota</taxon>
        <taxon>Viridiplantae</taxon>
        <taxon>Streptophyta</taxon>
        <taxon>Embryophyta</taxon>
        <taxon>Tracheophyta</taxon>
        <taxon>Spermatophyta</taxon>
        <taxon>Magnoliopsida</taxon>
        <taxon>eudicotyledons</taxon>
        <taxon>Gunneridae</taxon>
        <taxon>Pentapetalae</taxon>
        <taxon>rosids</taxon>
        <taxon>fabids</taxon>
        <taxon>Fabales</taxon>
        <taxon>Fabaceae</taxon>
        <taxon>Papilionoideae</taxon>
        <taxon>50 kb inversion clade</taxon>
        <taxon>NPAAA clade</taxon>
        <taxon>indigoferoid/millettioid clade</taxon>
        <taxon>Phaseoleae</taxon>
        <taxon>Vigna</taxon>
    </lineage>
</organism>
<evidence type="ECO:0000313" key="1">
    <source>
        <dbReference type="EMBL" id="QCD87381.1"/>
    </source>
</evidence>
<name>A0A4D6LFJ6_VIGUN</name>